<proteinExistence type="predicted"/>
<name>A0A8S9FNL4_BRACR</name>
<accession>A0A8S9FNL4</accession>
<comment type="caution">
    <text evidence="1">The sequence shown here is derived from an EMBL/GenBank/DDBJ whole genome shotgun (WGS) entry which is preliminary data.</text>
</comment>
<sequence>MSGSKNSVRKWKVLDHEDSDDVLFAFAPKRIACACSCPVVTSLACKHSRVRRCVTLSQAGVTCAVGFVAEPALWKRLATSKTQNVSPTRCFFNLSVWAETHCTLHASRDAIPASPALPLVPSLTFLQPRSNIDVN</sequence>
<dbReference type="AlphaFoldDB" id="A0A8S9FNL4"/>
<protein>
    <submittedName>
        <fullName evidence="1">Uncharacterized protein</fullName>
    </submittedName>
</protein>
<organism evidence="1">
    <name type="scientific">Brassica cretica</name>
    <name type="common">Mustard</name>
    <dbReference type="NCBI Taxonomy" id="69181"/>
    <lineage>
        <taxon>Eukaryota</taxon>
        <taxon>Viridiplantae</taxon>
        <taxon>Streptophyta</taxon>
        <taxon>Embryophyta</taxon>
        <taxon>Tracheophyta</taxon>
        <taxon>Spermatophyta</taxon>
        <taxon>Magnoliopsida</taxon>
        <taxon>eudicotyledons</taxon>
        <taxon>Gunneridae</taxon>
        <taxon>Pentapetalae</taxon>
        <taxon>rosids</taxon>
        <taxon>malvids</taxon>
        <taxon>Brassicales</taxon>
        <taxon>Brassicaceae</taxon>
        <taxon>Brassiceae</taxon>
        <taxon>Brassica</taxon>
    </lineage>
</organism>
<evidence type="ECO:0000313" key="1">
    <source>
        <dbReference type="EMBL" id="KAF2534731.1"/>
    </source>
</evidence>
<gene>
    <name evidence="1" type="ORF">F2Q70_00031649</name>
</gene>
<reference evidence="1" key="1">
    <citation type="submission" date="2019-12" db="EMBL/GenBank/DDBJ databases">
        <title>Genome sequencing and annotation of Brassica cretica.</title>
        <authorList>
            <person name="Studholme D.J."/>
            <person name="Sarris P.F."/>
        </authorList>
    </citation>
    <scope>NUCLEOTIDE SEQUENCE</scope>
    <source>
        <strain evidence="1">PFS-102/07</strain>
        <tissue evidence="1">Leaf</tissue>
    </source>
</reference>
<dbReference type="EMBL" id="QGKY02002305">
    <property type="protein sequence ID" value="KAF2534731.1"/>
    <property type="molecule type" value="Genomic_DNA"/>
</dbReference>